<protein>
    <submittedName>
        <fullName evidence="1">Uncharacterized protein</fullName>
    </submittedName>
</protein>
<comment type="caution">
    <text evidence="1">The sequence shown here is derived from an EMBL/GenBank/DDBJ whole genome shotgun (WGS) entry which is preliminary data.</text>
</comment>
<accession>A0A7J8TMM4</accession>
<gene>
    <name evidence="1" type="ORF">Goklo_022462</name>
</gene>
<reference evidence="1 2" key="1">
    <citation type="journal article" date="2019" name="Genome Biol. Evol.">
        <title>Insights into the evolution of the New World diploid cottons (Gossypium, subgenus Houzingenia) based on genome sequencing.</title>
        <authorList>
            <person name="Grover C.E."/>
            <person name="Arick M.A. 2nd"/>
            <person name="Thrash A."/>
            <person name="Conover J.L."/>
            <person name="Sanders W.S."/>
            <person name="Peterson D.G."/>
            <person name="Frelichowski J.E."/>
            <person name="Scheffler J.A."/>
            <person name="Scheffler B.E."/>
            <person name="Wendel J.F."/>
        </authorList>
    </citation>
    <scope>NUCLEOTIDE SEQUENCE [LARGE SCALE GENOMIC DNA]</scope>
    <source>
        <strain evidence="1">57</strain>
        <tissue evidence="1">Leaf</tissue>
    </source>
</reference>
<evidence type="ECO:0000313" key="1">
    <source>
        <dbReference type="EMBL" id="MBA0639427.1"/>
    </source>
</evidence>
<dbReference type="OrthoDB" id="10277226at2759"/>
<dbReference type="EMBL" id="JABFAB010000001">
    <property type="protein sequence ID" value="MBA0639427.1"/>
    <property type="molecule type" value="Genomic_DNA"/>
</dbReference>
<dbReference type="AlphaFoldDB" id="A0A7J8TMM4"/>
<keyword evidence="2" id="KW-1185">Reference proteome</keyword>
<sequence>MLSVTSLGSISSLARSWKILFPPPITVMFRMSIVLTTN</sequence>
<name>A0A7J8TMM4_9ROSI</name>
<dbReference type="Proteomes" id="UP000593573">
    <property type="component" value="Unassembled WGS sequence"/>
</dbReference>
<proteinExistence type="predicted"/>
<organism evidence="1 2">
    <name type="scientific">Gossypium klotzschianum</name>
    <dbReference type="NCBI Taxonomy" id="34286"/>
    <lineage>
        <taxon>Eukaryota</taxon>
        <taxon>Viridiplantae</taxon>
        <taxon>Streptophyta</taxon>
        <taxon>Embryophyta</taxon>
        <taxon>Tracheophyta</taxon>
        <taxon>Spermatophyta</taxon>
        <taxon>Magnoliopsida</taxon>
        <taxon>eudicotyledons</taxon>
        <taxon>Gunneridae</taxon>
        <taxon>Pentapetalae</taxon>
        <taxon>rosids</taxon>
        <taxon>malvids</taxon>
        <taxon>Malvales</taxon>
        <taxon>Malvaceae</taxon>
        <taxon>Malvoideae</taxon>
        <taxon>Gossypium</taxon>
    </lineage>
</organism>
<evidence type="ECO:0000313" key="2">
    <source>
        <dbReference type="Proteomes" id="UP000593573"/>
    </source>
</evidence>